<gene>
    <name evidence="8" type="ORF">SLEP1_g36483</name>
</gene>
<comment type="catalytic activity">
    <reaction evidence="6">
        <text>[(1-&gt;4)-alpha-D-galacturonosyl methyl ester](n) + n H2O = [(1-&gt;4)-alpha-D-galacturonosyl](n) + n methanol + n H(+)</text>
        <dbReference type="Rhea" id="RHEA:22380"/>
        <dbReference type="Rhea" id="RHEA-COMP:14570"/>
        <dbReference type="Rhea" id="RHEA-COMP:14573"/>
        <dbReference type="ChEBI" id="CHEBI:15377"/>
        <dbReference type="ChEBI" id="CHEBI:15378"/>
        <dbReference type="ChEBI" id="CHEBI:17790"/>
        <dbReference type="ChEBI" id="CHEBI:140522"/>
        <dbReference type="ChEBI" id="CHEBI:140523"/>
        <dbReference type="EC" id="3.1.1.11"/>
    </reaction>
</comment>
<evidence type="ECO:0000256" key="2">
    <source>
        <dbReference type="ARBA" id="ARBA00006027"/>
    </source>
</evidence>
<dbReference type="SUPFAM" id="SSF101148">
    <property type="entry name" value="Plant invertase/pectin methylesterase inhibitor"/>
    <property type="match status" value="1"/>
</dbReference>
<keyword evidence="6" id="KW-0961">Cell wall biogenesis/degradation</keyword>
<feature type="domain" description="Pectinesterase inhibitor" evidence="7">
    <location>
        <begin position="4"/>
        <end position="122"/>
    </location>
</feature>
<dbReference type="AlphaFoldDB" id="A0AAV5KRY3"/>
<dbReference type="GO" id="GO:0004857">
    <property type="term" value="F:enzyme inhibitor activity"/>
    <property type="evidence" value="ECO:0007669"/>
    <property type="project" value="InterPro"/>
</dbReference>
<dbReference type="CDD" id="cd15798">
    <property type="entry name" value="PMEI-like_3"/>
    <property type="match status" value="1"/>
</dbReference>
<dbReference type="Proteomes" id="UP001054252">
    <property type="component" value="Unassembled WGS sequence"/>
</dbReference>
<dbReference type="PANTHER" id="PTHR31707">
    <property type="entry name" value="PECTINESTERASE"/>
    <property type="match status" value="1"/>
</dbReference>
<protein>
    <recommendedName>
        <fullName evidence="6">Pectinesterase</fullName>
        <ecNumber evidence="6">3.1.1.11</ecNumber>
    </recommendedName>
</protein>
<dbReference type="InterPro" id="IPR018040">
    <property type="entry name" value="Pectinesterase_Tyr_AS"/>
</dbReference>
<keyword evidence="4 6" id="KW-0378">Hydrolase</keyword>
<keyword evidence="6" id="KW-0134">Cell wall</keyword>
<dbReference type="InterPro" id="IPR035513">
    <property type="entry name" value="Invertase/methylesterase_inhib"/>
</dbReference>
<dbReference type="SUPFAM" id="SSF51126">
    <property type="entry name" value="Pectin lyase-like"/>
    <property type="match status" value="1"/>
</dbReference>
<dbReference type="SMART" id="SM00856">
    <property type="entry name" value="PMEI"/>
    <property type="match status" value="1"/>
</dbReference>
<dbReference type="EMBL" id="BPVZ01000075">
    <property type="protein sequence ID" value="GKV27298.1"/>
    <property type="molecule type" value="Genomic_DNA"/>
</dbReference>
<keyword evidence="5 6" id="KW-0063">Aspartyl esterase</keyword>
<dbReference type="GO" id="GO:0042545">
    <property type="term" value="P:cell wall modification"/>
    <property type="evidence" value="ECO:0007669"/>
    <property type="project" value="UniProtKB-UniRule"/>
</dbReference>
<organism evidence="8 9">
    <name type="scientific">Rubroshorea leprosula</name>
    <dbReference type="NCBI Taxonomy" id="152421"/>
    <lineage>
        <taxon>Eukaryota</taxon>
        <taxon>Viridiplantae</taxon>
        <taxon>Streptophyta</taxon>
        <taxon>Embryophyta</taxon>
        <taxon>Tracheophyta</taxon>
        <taxon>Spermatophyta</taxon>
        <taxon>Magnoliopsida</taxon>
        <taxon>eudicotyledons</taxon>
        <taxon>Gunneridae</taxon>
        <taxon>Pentapetalae</taxon>
        <taxon>rosids</taxon>
        <taxon>malvids</taxon>
        <taxon>Malvales</taxon>
        <taxon>Dipterocarpaceae</taxon>
        <taxon>Rubroshorea</taxon>
    </lineage>
</organism>
<reference evidence="8 9" key="1">
    <citation type="journal article" date="2021" name="Commun. Biol.">
        <title>The genome of Shorea leprosula (Dipterocarpaceae) highlights the ecological relevance of drought in aseasonal tropical rainforests.</title>
        <authorList>
            <person name="Ng K.K.S."/>
            <person name="Kobayashi M.J."/>
            <person name="Fawcett J.A."/>
            <person name="Hatakeyama M."/>
            <person name="Paape T."/>
            <person name="Ng C.H."/>
            <person name="Ang C.C."/>
            <person name="Tnah L.H."/>
            <person name="Lee C.T."/>
            <person name="Nishiyama T."/>
            <person name="Sese J."/>
            <person name="O'Brien M.J."/>
            <person name="Copetti D."/>
            <person name="Mohd Noor M.I."/>
            <person name="Ong R.C."/>
            <person name="Putra M."/>
            <person name="Sireger I.Z."/>
            <person name="Indrioko S."/>
            <person name="Kosugi Y."/>
            <person name="Izuno A."/>
            <person name="Isagi Y."/>
            <person name="Lee S.L."/>
            <person name="Shimizu K.K."/>
        </authorList>
    </citation>
    <scope>NUCLEOTIDE SEQUENCE [LARGE SCALE GENOMIC DNA]</scope>
    <source>
        <strain evidence="8">214</strain>
    </source>
</reference>
<evidence type="ECO:0000256" key="4">
    <source>
        <dbReference type="ARBA" id="ARBA00022801"/>
    </source>
</evidence>
<dbReference type="PROSITE" id="PS00800">
    <property type="entry name" value="PECTINESTERASE_1"/>
    <property type="match status" value="1"/>
</dbReference>
<dbReference type="Pfam" id="PF01095">
    <property type="entry name" value="Pectinesterase"/>
    <property type="match status" value="1"/>
</dbReference>
<comment type="similarity">
    <text evidence="3">In the C-terminal section; belongs to the pectinesterase family.</text>
</comment>
<evidence type="ECO:0000256" key="3">
    <source>
        <dbReference type="ARBA" id="ARBA00007786"/>
    </source>
</evidence>
<proteinExistence type="inferred from homology"/>
<dbReference type="GO" id="GO:0030599">
    <property type="term" value="F:pectinesterase activity"/>
    <property type="evidence" value="ECO:0007669"/>
    <property type="project" value="UniProtKB-UniRule"/>
</dbReference>
<keyword evidence="6" id="KW-0964">Secreted</keyword>
<dbReference type="Pfam" id="PF04043">
    <property type="entry name" value="PMEI"/>
    <property type="match status" value="1"/>
</dbReference>
<comment type="caution">
    <text evidence="8">The sequence shown here is derived from an EMBL/GenBank/DDBJ whole genome shotgun (WGS) entry which is preliminary data.</text>
</comment>
<evidence type="ECO:0000256" key="1">
    <source>
        <dbReference type="ARBA" id="ARBA00005184"/>
    </source>
</evidence>
<dbReference type="NCBIfam" id="TIGR01614">
    <property type="entry name" value="PME_inhib"/>
    <property type="match status" value="1"/>
</dbReference>
<keyword evidence="9" id="KW-1185">Reference proteome</keyword>
<evidence type="ECO:0000259" key="7">
    <source>
        <dbReference type="SMART" id="SM00856"/>
    </source>
</evidence>
<comment type="pathway">
    <text evidence="1 6">Glycan metabolism; pectin degradation; 2-dehydro-3-deoxy-D-gluconate from pectin: step 1/5.</text>
</comment>
<dbReference type="InterPro" id="IPR011050">
    <property type="entry name" value="Pectin_lyase_fold/virulence"/>
</dbReference>
<name>A0AAV5KRY3_9ROSI</name>
<dbReference type="InterPro" id="IPR012334">
    <property type="entry name" value="Pectin_lyas_fold"/>
</dbReference>
<comment type="function">
    <text evidence="6">Acts in the modification of cell walls via demethylesterification of cell wall pectin.</text>
</comment>
<dbReference type="InterPro" id="IPR000070">
    <property type="entry name" value="Pectinesterase_cat"/>
</dbReference>
<dbReference type="GO" id="GO:0045490">
    <property type="term" value="P:pectin catabolic process"/>
    <property type="evidence" value="ECO:0007669"/>
    <property type="project" value="UniProtKB-UniRule"/>
</dbReference>
<dbReference type="Gene3D" id="2.160.20.10">
    <property type="entry name" value="Single-stranded right-handed beta-helix, Pectin lyase-like"/>
    <property type="match status" value="1"/>
</dbReference>
<comment type="similarity">
    <text evidence="2">In the N-terminal section; belongs to the PMEI family.</text>
</comment>
<evidence type="ECO:0000313" key="8">
    <source>
        <dbReference type="EMBL" id="GKV27298.1"/>
    </source>
</evidence>
<dbReference type="InterPro" id="IPR006501">
    <property type="entry name" value="Pectinesterase_inhib_dom"/>
</dbReference>
<accession>A0AAV5KRY3</accession>
<sequence length="256" mass="28446">MSKHLKGNVSQTEFHHIALKVTTDQTIHAHKLISNMDISSLDDRAKLAWSDCLLFYEDTVRLLNLSMWSNNLEDIQTWLSAAVTNHETCQNGFIDFNMTDYLQRLPFKIESFSMLLRNSLAINKAAASAGFKDKPGRKLSDGFPTWVSAADRKLLEETTNPLKVNAVVAQDGSGDFKTIMEAMAVVTSGSKTLNGTQGFVIYIKKGVYKENVEIKMSGESITFLGDGIDATVITSNKSFSQNQTTFRTATLGKFNR</sequence>
<comment type="subcellular location">
    <subcellularLocation>
        <location evidence="6">Secreted</location>
        <location evidence="6">Cell wall</location>
    </subcellularLocation>
</comment>
<dbReference type="Gene3D" id="1.20.140.40">
    <property type="entry name" value="Invertase/pectin methylesterase inhibitor family protein"/>
    <property type="match status" value="1"/>
</dbReference>
<evidence type="ECO:0000256" key="6">
    <source>
        <dbReference type="RuleBase" id="RU000589"/>
    </source>
</evidence>
<evidence type="ECO:0000256" key="5">
    <source>
        <dbReference type="ARBA" id="ARBA00023085"/>
    </source>
</evidence>
<dbReference type="EC" id="3.1.1.11" evidence="6"/>
<evidence type="ECO:0000313" key="9">
    <source>
        <dbReference type="Proteomes" id="UP001054252"/>
    </source>
</evidence>